<gene>
    <name evidence="1" type="ORF">JOB18_009452</name>
</gene>
<name>A0AAV6SEI5_SOLSE</name>
<dbReference type="AlphaFoldDB" id="A0AAV6SEI5"/>
<evidence type="ECO:0000313" key="1">
    <source>
        <dbReference type="EMBL" id="KAG7515482.1"/>
    </source>
</evidence>
<dbReference type="Proteomes" id="UP000693946">
    <property type="component" value="Linkage Group LG13"/>
</dbReference>
<comment type="caution">
    <text evidence="1">The sequence shown here is derived from an EMBL/GenBank/DDBJ whole genome shotgun (WGS) entry which is preliminary data.</text>
</comment>
<protein>
    <submittedName>
        <fullName evidence="1">Uncharacterized protein</fullName>
    </submittedName>
</protein>
<dbReference type="EMBL" id="JAGKHQ010000005">
    <property type="protein sequence ID" value="KAG7515482.1"/>
    <property type="molecule type" value="Genomic_DNA"/>
</dbReference>
<accession>A0AAV6SEI5</accession>
<evidence type="ECO:0000313" key="2">
    <source>
        <dbReference type="Proteomes" id="UP000693946"/>
    </source>
</evidence>
<keyword evidence="2" id="KW-1185">Reference proteome</keyword>
<organism evidence="1 2">
    <name type="scientific">Solea senegalensis</name>
    <name type="common">Senegalese sole</name>
    <dbReference type="NCBI Taxonomy" id="28829"/>
    <lineage>
        <taxon>Eukaryota</taxon>
        <taxon>Metazoa</taxon>
        <taxon>Chordata</taxon>
        <taxon>Craniata</taxon>
        <taxon>Vertebrata</taxon>
        <taxon>Euteleostomi</taxon>
        <taxon>Actinopterygii</taxon>
        <taxon>Neopterygii</taxon>
        <taxon>Teleostei</taxon>
        <taxon>Neoteleostei</taxon>
        <taxon>Acanthomorphata</taxon>
        <taxon>Carangaria</taxon>
        <taxon>Pleuronectiformes</taxon>
        <taxon>Pleuronectoidei</taxon>
        <taxon>Soleidae</taxon>
        <taxon>Solea</taxon>
    </lineage>
</organism>
<sequence length="104" mass="11617">MRIPSEADRLLIENNGLWEDGHGRLWANTGEGRDTERSSSHAAIFGLFWTLTPSSISLWNECDCCCCCSREEGGSYSARARLEKLLRLKSQQQRTTTNTAGLGH</sequence>
<reference evidence="1 2" key="1">
    <citation type="journal article" date="2021" name="Sci. Rep.">
        <title>Chromosome anchoring in Senegalese sole (Solea senegalensis) reveals sex-associated markers and genome rearrangements in flatfish.</title>
        <authorList>
            <person name="Guerrero-Cozar I."/>
            <person name="Gomez-Garrido J."/>
            <person name="Berbel C."/>
            <person name="Martinez-Blanch J.F."/>
            <person name="Alioto T."/>
            <person name="Claros M.G."/>
            <person name="Gagnaire P.A."/>
            <person name="Manchado M."/>
        </authorList>
    </citation>
    <scope>NUCLEOTIDE SEQUENCE [LARGE SCALE GENOMIC DNA]</scope>
    <source>
        <strain evidence="1">Sse05_10M</strain>
    </source>
</reference>
<proteinExistence type="predicted"/>